<dbReference type="InterPro" id="IPR015422">
    <property type="entry name" value="PyrdxlP-dep_Trfase_small"/>
</dbReference>
<dbReference type="InterPro" id="IPR015421">
    <property type="entry name" value="PyrdxlP-dep_Trfase_major"/>
</dbReference>
<evidence type="ECO:0000256" key="4">
    <source>
        <dbReference type="RuleBase" id="RU362118"/>
    </source>
</evidence>
<evidence type="ECO:0000256" key="3">
    <source>
        <dbReference type="ARBA" id="ARBA00022898"/>
    </source>
</evidence>
<dbReference type="PANTHER" id="PTHR43797:SF3">
    <property type="entry name" value="O-ACETYLHOMOSERINE SULFHYDRYLASE"/>
    <property type="match status" value="1"/>
</dbReference>
<dbReference type="RefSeq" id="WP_343761561.1">
    <property type="nucleotide sequence ID" value="NZ_BAAACG010000010.1"/>
</dbReference>
<accession>A0ABN1JJC0</accession>
<evidence type="ECO:0000313" key="6">
    <source>
        <dbReference type="Proteomes" id="UP001501510"/>
    </source>
</evidence>
<dbReference type="SUPFAM" id="SSF53383">
    <property type="entry name" value="PLP-dependent transferases"/>
    <property type="match status" value="1"/>
</dbReference>
<dbReference type="InterPro" id="IPR006235">
    <property type="entry name" value="OAc-hSer/O-AcSer_sulfhydrylase"/>
</dbReference>
<dbReference type="CDD" id="cd00614">
    <property type="entry name" value="CGS_like"/>
    <property type="match status" value="1"/>
</dbReference>
<dbReference type="Pfam" id="PF01053">
    <property type="entry name" value="Cys_Met_Meta_PP"/>
    <property type="match status" value="1"/>
</dbReference>
<dbReference type="Proteomes" id="UP001501510">
    <property type="component" value="Unassembled WGS sequence"/>
</dbReference>
<organism evidence="5 6">
    <name type="scientific">Clostridium oceanicum</name>
    <dbReference type="NCBI Taxonomy" id="1543"/>
    <lineage>
        <taxon>Bacteria</taxon>
        <taxon>Bacillati</taxon>
        <taxon>Bacillota</taxon>
        <taxon>Clostridia</taxon>
        <taxon>Eubacteriales</taxon>
        <taxon>Clostridiaceae</taxon>
        <taxon>Clostridium</taxon>
    </lineage>
</organism>
<dbReference type="InterPro" id="IPR015424">
    <property type="entry name" value="PyrdxlP-dep_Trfase"/>
</dbReference>
<dbReference type="NCBIfam" id="TIGR01326">
    <property type="entry name" value="OAH_OAS_sulfhy"/>
    <property type="match status" value="1"/>
</dbReference>
<dbReference type="Gene3D" id="3.90.1150.10">
    <property type="entry name" value="Aspartate Aminotransferase, domain 1"/>
    <property type="match status" value="1"/>
</dbReference>
<dbReference type="Gene3D" id="3.40.640.10">
    <property type="entry name" value="Type I PLP-dependent aspartate aminotransferase-like (Major domain)"/>
    <property type="match status" value="1"/>
</dbReference>
<comment type="caution">
    <text evidence="5">The sequence shown here is derived from an EMBL/GenBank/DDBJ whole genome shotgun (WGS) entry which is preliminary data.</text>
</comment>
<gene>
    <name evidence="5" type="ORF">GCM10008906_21440</name>
</gene>
<dbReference type="EMBL" id="BAAACG010000010">
    <property type="protein sequence ID" value="GAA0740928.1"/>
    <property type="molecule type" value="Genomic_DNA"/>
</dbReference>
<comment type="similarity">
    <text evidence="2 4">Belongs to the trans-sulfuration enzymes family.</text>
</comment>
<sequence>MFNENWKDETICIQGGYTPKSGEARILPIVQSTTYKYEDPDQVANLFDLKEEGFFYSRIGNPTVAGFEQKLTELEGGVGAVATASGQSAITLAVLNICTKGDHIVASSNLYGGTFTLLSSTLNKLGIDVTLVSPDASREEILNKCTDKTKLIYGETMANPSLNILDFDKFSSVAKEIGVPFIVDNTLMTSKLCKPLKHGANIVVYSATKYIDGHATSVGGAIVDGGNFDWNNGKFKSLSEPDPTYHGTNFSESFKNAAYIVKLRVTLLRDFGACLSPFNAFLFNLGLETLHLRMERHSDNALKLAKFLKDHPKVSWVNYPLLENNKNYDNAKKYLKYGASGILTFGIKGNDDAAKVFTKNLSLAALVVHIGDARTSVIHPASTTHRQLSEEQLISSGVPKDLVRVSVGIENADDIIKDFDQALNNIK</sequence>
<evidence type="ECO:0000313" key="5">
    <source>
        <dbReference type="EMBL" id="GAA0740928.1"/>
    </source>
</evidence>
<reference evidence="5 6" key="1">
    <citation type="journal article" date="2019" name="Int. J. Syst. Evol. Microbiol.">
        <title>The Global Catalogue of Microorganisms (GCM) 10K type strain sequencing project: providing services to taxonomists for standard genome sequencing and annotation.</title>
        <authorList>
            <consortium name="The Broad Institute Genomics Platform"/>
            <consortium name="The Broad Institute Genome Sequencing Center for Infectious Disease"/>
            <person name="Wu L."/>
            <person name="Ma J."/>
        </authorList>
    </citation>
    <scope>NUCLEOTIDE SEQUENCE [LARGE SCALE GENOMIC DNA]</scope>
    <source>
        <strain evidence="5 6">JCM 1407</strain>
    </source>
</reference>
<evidence type="ECO:0000256" key="2">
    <source>
        <dbReference type="ARBA" id="ARBA00009077"/>
    </source>
</evidence>
<dbReference type="PANTHER" id="PTHR43797">
    <property type="entry name" value="HOMOCYSTEINE/CYSTEINE SYNTHASE"/>
    <property type="match status" value="1"/>
</dbReference>
<evidence type="ECO:0000256" key="1">
    <source>
        <dbReference type="ARBA" id="ARBA00001933"/>
    </source>
</evidence>
<proteinExistence type="inferred from homology"/>
<comment type="cofactor">
    <cofactor evidence="1 4">
        <name>pyridoxal 5'-phosphate</name>
        <dbReference type="ChEBI" id="CHEBI:597326"/>
    </cofactor>
</comment>
<name>A0ABN1JJC0_9CLOT</name>
<protein>
    <submittedName>
        <fullName evidence="5">O-acetylhomoserine aminocarboxypropyltransferase/cysteine synthase</fullName>
    </submittedName>
</protein>
<dbReference type="PIRSF" id="PIRSF001434">
    <property type="entry name" value="CGS"/>
    <property type="match status" value="1"/>
</dbReference>
<keyword evidence="6" id="KW-1185">Reference proteome</keyword>
<keyword evidence="3 4" id="KW-0663">Pyridoxal phosphate</keyword>
<dbReference type="InterPro" id="IPR000277">
    <property type="entry name" value="Cys/Met-Metab_PyrdxlP-dep_enz"/>
</dbReference>